<accession>A0A3N6QG32</accession>
<feature type="domain" description="PRC-barrel" evidence="2">
    <location>
        <begin position="10"/>
        <end position="49"/>
    </location>
</feature>
<evidence type="ECO:0000259" key="2">
    <source>
        <dbReference type="Pfam" id="PF05239"/>
    </source>
</evidence>
<dbReference type="Gene3D" id="2.30.30.240">
    <property type="entry name" value="PRC-barrel domain"/>
    <property type="match status" value="2"/>
</dbReference>
<dbReference type="OrthoDB" id="570311at2"/>
<evidence type="ECO:0000313" key="4">
    <source>
        <dbReference type="Proteomes" id="UP000269154"/>
    </source>
</evidence>
<organism evidence="3 4">
    <name type="scientific">Okeania hirsuta</name>
    <dbReference type="NCBI Taxonomy" id="1458930"/>
    <lineage>
        <taxon>Bacteria</taxon>
        <taxon>Bacillati</taxon>
        <taxon>Cyanobacteriota</taxon>
        <taxon>Cyanophyceae</taxon>
        <taxon>Oscillatoriophycideae</taxon>
        <taxon>Oscillatoriales</taxon>
        <taxon>Microcoleaceae</taxon>
        <taxon>Okeania</taxon>
    </lineage>
</organism>
<protein>
    <submittedName>
        <fullName evidence="3">Photosystem reaction center subunit H</fullName>
    </submittedName>
</protein>
<feature type="region of interest" description="Disordered" evidence="1">
    <location>
        <begin position="198"/>
        <end position="252"/>
    </location>
</feature>
<feature type="compositionally biased region" description="Basic and acidic residues" evidence="1">
    <location>
        <begin position="312"/>
        <end position="321"/>
    </location>
</feature>
<feature type="compositionally biased region" description="Basic and acidic residues" evidence="1">
    <location>
        <begin position="331"/>
        <end position="340"/>
    </location>
</feature>
<dbReference type="Pfam" id="PF05239">
    <property type="entry name" value="PRC"/>
    <property type="match status" value="2"/>
</dbReference>
<comment type="caution">
    <text evidence="3">The sequence shown here is derived from an EMBL/GenBank/DDBJ whole genome shotgun (WGS) entry which is preliminary data.</text>
</comment>
<dbReference type="PANTHER" id="PTHR36740">
    <property type="entry name" value="PRC DOMAIN-CONTAINING PROTEIN"/>
    <property type="match status" value="1"/>
</dbReference>
<dbReference type="SUPFAM" id="SSF50346">
    <property type="entry name" value="PRC-barrel domain"/>
    <property type="match status" value="2"/>
</dbReference>
<evidence type="ECO:0000313" key="3">
    <source>
        <dbReference type="EMBL" id="RQH37926.1"/>
    </source>
</evidence>
<dbReference type="InterPro" id="IPR027275">
    <property type="entry name" value="PRC-brl_dom"/>
</dbReference>
<evidence type="ECO:0000256" key="1">
    <source>
        <dbReference type="SAM" id="MobiDB-lite"/>
    </source>
</evidence>
<name>A0A3N6QG32_9CYAN</name>
<feature type="compositionally biased region" description="Basic and acidic residues" evidence="1">
    <location>
        <begin position="232"/>
        <end position="241"/>
    </location>
</feature>
<dbReference type="Proteomes" id="UP000269154">
    <property type="component" value="Unassembled WGS sequence"/>
</dbReference>
<dbReference type="AlphaFoldDB" id="A0A3N6QG32"/>
<dbReference type="InterPro" id="IPR011033">
    <property type="entry name" value="PRC_barrel-like_sf"/>
</dbReference>
<reference evidence="3 4" key="1">
    <citation type="journal article" date="2018" name="ACS Chem. Biol.">
        <title>Ketoreductase domain dysfunction expands chemodiversity: malyngamide biosynthesis in the cyanobacterium Okeania hirsuta.</title>
        <authorList>
            <person name="Moss N.A."/>
            <person name="Leao T."/>
            <person name="Rankin M."/>
            <person name="McCullough T.M."/>
            <person name="Qu P."/>
            <person name="Korobeynikov A."/>
            <person name="Smith J.L."/>
            <person name="Gerwick L."/>
            <person name="Gerwick W.H."/>
        </authorList>
    </citation>
    <scope>NUCLEOTIDE SEQUENCE [LARGE SCALE GENOMIC DNA]</scope>
    <source>
        <strain evidence="3 4">PAB10Feb10-1</strain>
    </source>
</reference>
<proteinExistence type="predicted"/>
<dbReference type="PANTHER" id="PTHR36740:SF1">
    <property type="entry name" value="PRC-BARREL DOMAIN-CONTAINING PROTEIN"/>
    <property type="match status" value="1"/>
</dbReference>
<keyword evidence="4" id="KW-1185">Reference proteome</keyword>
<sequence>MTFEQIWQRSDLLGTQIITRDKGKRLGVVSQLWVDVDRREVVAIGLRDNILAVAGIPKFMFLNNICEIGDVILVDNEEVVEEDIDAEAYSSLINSEVLTENGELLGRVRGFKFDTTDGKVLSLIIASIGIPQIPDQVISTYELSIDEIVSSGPNRLIVFEGSEEKLKQLTVGVLERLGLGEAPWQKEEDGLYYPPTVKPDNQLGTGQPATREPIRTVAPSTQEAWDEDWAEPEPRRPRVVEPEPIYDDYYEQEVAPPPRQLEREAVYEDYYETEAVVAPPVARQVRQNPTYDEYEEDNWGESGGYEYEDEKYEEKKYKPATEYEYDEDIEKDAWADDEVPKPYQAPRVNIPQKTKMPEYEEEPGGY</sequence>
<gene>
    <name evidence="3" type="ORF">D5R40_18365</name>
</gene>
<dbReference type="RefSeq" id="WP_124155002.1">
    <property type="nucleotide sequence ID" value="NZ_CAWOLW010000011.1"/>
</dbReference>
<feature type="region of interest" description="Disordered" evidence="1">
    <location>
        <begin position="287"/>
        <end position="366"/>
    </location>
</feature>
<feature type="domain" description="PRC-barrel" evidence="2">
    <location>
        <begin position="86"/>
        <end position="164"/>
    </location>
</feature>
<dbReference type="EMBL" id="RCBY01000108">
    <property type="protein sequence ID" value="RQH37926.1"/>
    <property type="molecule type" value="Genomic_DNA"/>
</dbReference>